<comment type="caution">
    <text evidence="1">The sequence shown here is derived from an EMBL/GenBank/DDBJ whole genome shotgun (WGS) entry which is preliminary data.</text>
</comment>
<dbReference type="STRING" id="1774273.LPB03_07330"/>
<proteinExistence type="predicted"/>
<accession>A0A1B8TYR3</accession>
<dbReference type="EMBL" id="LSFM01000021">
    <property type="protein sequence ID" value="OBY64788.1"/>
    <property type="molecule type" value="Genomic_DNA"/>
</dbReference>
<reference evidence="2" key="1">
    <citation type="submission" date="2016-02" db="EMBL/GenBank/DDBJ databases">
        <authorList>
            <person name="Shin S.-K."/>
            <person name="Yi H."/>
            <person name="Kim E."/>
        </authorList>
    </citation>
    <scope>NUCLEOTIDE SEQUENCE [LARGE SCALE GENOMIC DNA]</scope>
    <source>
        <strain evidence="2">LPB0003</strain>
    </source>
</reference>
<sequence length="208" mass="24614">MEAQKTVKTLTEQKLFVFPDTILIRINVLSSKKFNQNLFEEMGLLNSEQITAEINKLDNIKIIHRKNSDKNELIDFKYIEVYERNTYTELKSKILNKSPSVIEKIVINNFHNYKIEVEKNAIEESKKELISTLNKKGLELVGFHKITEIEQKKNIKINYDSISSPLDFKSVLKQTFNEYNYKGYLLNEKGEIILKKKFEVEWFIKQKK</sequence>
<organism evidence="1 2">
    <name type="scientific">Polaribacter vadi</name>
    <dbReference type="NCBI Taxonomy" id="1774273"/>
    <lineage>
        <taxon>Bacteria</taxon>
        <taxon>Pseudomonadati</taxon>
        <taxon>Bacteroidota</taxon>
        <taxon>Flavobacteriia</taxon>
        <taxon>Flavobacteriales</taxon>
        <taxon>Flavobacteriaceae</taxon>
    </lineage>
</organism>
<dbReference type="KEGG" id="pob:LPB03_07330"/>
<evidence type="ECO:0000313" key="1">
    <source>
        <dbReference type="EMBL" id="OBY64788.1"/>
    </source>
</evidence>
<keyword evidence="2" id="KW-1185">Reference proteome</keyword>
<dbReference type="AlphaFoldDB" id="A0A1B8TYR3"/>
<protein>
    <submittedName>
        <fullName evidence="1">Uncharacterized protein</fullName>
    </submittedName>
</protein>
<gene>
    <name evidence="1" type="ORF">LPB3_05160</name>
</gene>
<evidence type="ECO:0000313" key="2">
    <source>
        <dbReference type="Proteomes" id="UP000092584"/>
    </source>
</evidence>
<dbReference type="RefSeq" id="WP_065318541.1">
    <property type="nucleotide sequence ID" value="NZ_CP017477.1"/>
</dbReference>
<dbReference type="Proteomes" id="UP000092584">
    <property type="component" value="Unassembled WGS sequence"/>
</dbReference>
<name>A0A1B8TYR3_9FLAO</name>